<evidence type="ECO:0008006" key="3">
    <source>
        <dbReference type="Google" id="ProtNLM"/>
    </source>
</evidence>
<accession>A0ABS1UZE7</accession>
<proteinExistence type="predicted"/>
<organism evidence="1 2">
    <name type="scientific">Belnapia mucosa</name>
    <dbReference type="NCBI Taxonomy" id="2804532"/>
    <lineage>
        <taxon>Bacteria</taxon>
        <taxon>Pseudomonadati</taxon>
        <taxon>Pseudomonadota</taxon>
        <taxon>Alphaproteobacteria</taxon>
        <taxon>Acetobacterales</taxon>
        <taxon>Roseomonadaceae</taxon>
        <taxon>Belnapia</taxon>
    </lineage>
</organism>
<reference evidence="1 2" key="1">
    <citation type="submission" date="2021-01" db="EMBL/GenBank/DDBJ databases">
        <title>Belnapia mucosa sp. nov. and Belnapia arida sp. nov., isolated from the Tabernas Desert (Almeria, Spain).</title>
        <authorList>
            <person name="Molina-Menor E."/>
            <person name="Vidal-Verdu A."/>
            <person name="Calonge A."/>
            <person name="Satari L."/>
            <person name="Pereto Magraner J."/>
            <person name="Porcar Miralles M."/>
        </authorList>
    </citation>
    <scope>NUCLEOTIDE SEQUENCE [LARGE SCALE GENOMIC DNA]</scope>
    <source>
        <strain evidence="1 2">T6</strain>
    </source>
</reference>
<sequence>MSMEEAALETLWEELAEAVTAAGPERERLFLAKLALLLGREVGDLDRVRAAVAVALRDLE</sequence>
<dbReference type="EMBL" id="JAEUXJ010000002">
    <property type="protein sequence ID" value="MBL6454830.1"/>
    <property type="molecule type" value="Genomic_DNA"/>
</dbReference>
<protein>
    <recommendedName>
        <fullName evidence="3">DUF2783 domain-containing protein</fullName>
    </recommendedName>
</protein>
<gene>
    <name evidence="1" type="ORF">JMJ55_05810</name>
</gene>
<dbReference type="RefSeq" id="WP_202824567.1">
    <property type="nucleotide sequence ID" value="NZ_JAEUXJ010000002.1"/>
</dbReference>
<evidence type="ECO:0000313" key="2">
    <source>
        <dbReference type="Proteomes" id="UP000606490"/>
    </source>
</evidence>
<dbReference type="Proteomes" id="UP000606490">
    <property type="component" value="Unassembled WGS sequence"/>
</dbReference>
<keyword evidence="2" id="KW-1185">Reference proteome</keyword>
<comment type="caution">
    <text evidence="1">The sequence shown here is derived from an EMBL/GenBank/DDBJ whole genome shotgun (WGS) entry which is preliminary data.</text>
</comment>
<evidence type="ECO:0000313" key="1">
    <source>
        <dbReference type="EMBL" id="MBL6454830.1"/>
    </source>
</evidence>
<name>A0ABS1UZE7_9PROT</name>